<protein>
    <recommendedName>
        <fullName evidence="6">BHLH domain-containing protein</fullName>
    </recommendedName>
</protein>
<evidence type="ECO:0000256" key="3">
    <source>
        <dbReference type="ARBA" id="ARBA00023015"/>
    </source>
</evidence>
<evidence type="ECO:0000256" key="1">
    <source>
        <dbReference type="ARBA" id="ARBA00004123"/>
    </source>
</evidence>
<keyword evidence="5" id="KW-0539">Nucleus</keyword>
<keyword evidence="4" id="KW-0804">Transcription</keyword>
<accession>A0A5N5L4Q1</accession>
<name>A0A5N5L4Q1_PANHP</name>
<dbReference type="SMART" id="SM00353">
    <property type="entry name" value="HLH"/>
    <property type="match status" value="1"/>
</dbReference>
<comment type="subcellular location">
    <subcellularLocation>
        <location evidence="1">Nucleus</location>
    </subcellularLocation>
</comment>
<dbReference type="GO" id="GO:0005634">
    <property type="term" value="C:nucleus"/>
    <property type="evidence" value="ECO:0007669"/>
    <property type="project" value="UniProtKB-SubCell"/>
</dbReference>
<dbReference type="InterPro" id="IPR050370">
    <property type="entry name" value="HES_HEY"/>
</dbReference>
<evidence type="ECO:0000259" key="6">
    <source>
        <dbReference type="PROSITE" id="PS50888"/>
    </source>
</evidence>
<evidence type="ECO:0000256" key="4">
    <source>
        <dbReference type="ARBA" id="ARBA00023163"/>
    </source>
</evidence>
<dbReference type="GO" id="GO:0046983">
    <property type="term" value="F:protein dimerization activity"/>
    <property type="evidence" value="ECO:0007669"/>
    <property type="project" value="InterPro"/>
</dbReference>
<dbReference type="EMBL" id="VFJC01000021">
    <property type="protein sequence ID" value="KAB5537161.1"/>
    <property type="molecule type" value="Genomic_DNA"/>
</dbReference>
<organism evidence="7 8">
    <name type="scientific">Pangasianodon hypophthalmus</name>
    <name type="common">Striped catfish</name>
    <name type="synonym">Helicophagus hypophthalmus</name>
    <dbReference type="NCBI Taxonomy" id="310915"/>
    <lineage>
        <taxon>Eukaryota</taxon>
        <taxon>Metazoa</taxon>
        <taxon>Chordata</taxon>
        <taxon>Craniata</taxon>
        <taxon>Vertebrata</taxon>
        <taxon>Euteleostomi</taxon>
        <taxon>Actinopterygii</taxon>
        <taxon>Neopterygii</taxon>
        <taxon>Teleostei</taxon>
        <taxon>Ostariophysi</taxon>
        <taxon>Siluriformes</taxon>
        <taxon>Pangasiidae</taxon>
        <taxon>Pangasianodon</taxon>
    </lineage>
</organism>
<dbReference type="InterPro" id="IPR011598">
    <property type="entry name" value="bHLH_dom"/>
</dbReference>
<dbReference type="Proteomes" id="UP000327468">
    <property type="component" value="Chromosome 20"/>
</dbReference>
<dbReference type="Gene3D" id="4.10.280.10">
    <property type="entry name" value="Helix-loop-helix DNA-binding domain"/>
    <property type="match status" value="1"/>
</dbReference>
<dbReference type="OrthoDB" id="6085656at2759"/>
<keyword evidence="2" id="KW-0678">Repressor</keyword>
<gene>
    <name evidence="7" type="ORF">PHYPO_G00115680</name>
</gene>
<sequence>MHARFFSLGFVLLVRKEMQPICTNVDLARARTENRHRKVLAEKMRRDRINSSIEQLRMIFCPIMQIPEEQAVTLEKADVLELAMTLLRQKVFSRANSSFARGFSQCLHEMLRHVSLHAHLPPKDREEIKRFYVLQRMSLRLGSMLPNHSHLAYRSLKRTASRNRVALWRPWKKN</sequence>
<keyword evidence="8" id="KW-1185">Reference proteome</keyword>
<comment type="caution">
    <text evidence="7">The sequence shown here is derived from an EMBL/GenBank/DDBJ whole genome shotgun (WGS) entry which is preliminary data.</text>
</comment>
<dbReference type="Pfam" id="PF00010">
    <property type="entry name" value="HLH"/>
    <property type="match status" value="1"/>
</dbReference>
<dbReference type="InterPro" id="IPR036638">
    <property type="entry name" value="HLH_DNA-bd_sf"/>
</dbReference>
<feature type="domain" description="BHLH" evidence="6">
    <location>
        <begin position="33"/>
        <end position="90"/>
    </location>
</feature>
<dbReference type="AlphaFoldDB" id="A0A5N5L4Q1"/>
<evidence type="ECO:0000313" key="7">
    <source>
        <dbReference type="EMBL" id="KAB5537161.1"/>
    </source>
</evidence>
<evidence type="ECO:0000313" key="8">
    <source>
        <dbReference type="Proteomes" id="UP000327468"/>
    </source>
</evidence>
<dbReference type="PROSITE" id="PS50888">
    <property type="entry name" value="BHLH"/>
    <property type="match status" value="1"/>
</dbReference>
<proteinExistence type="predicted"/>
<evidence type="ECO:0000256" key="5">
    <source>
        <dbReference type="ARBA" id="ARBA00023242"/>
    </source>
</evidence>
<keyword evidence="3" id="KW-0805">Transcription regulation</keyword>
<dbReference type="SUPFAM" id="SSF47459">
    <property type="entry name" value="HLH, helix-loop-helix DNA-binding domain"/>
    <property type="match status" value="1"/>
</dbReference>
<reference evidence="7 8" key="1">
    <citation type="submission" date="2019-06" db="EMBL/GenBank/DDBJ databases">
        <title>A chromosome-scale genome assembly of the striped catfish, Pangasianodon hypophthalmus.</title>
        <authorList>
            <person name="Wen M."/>
            <person name="Zahm M."/>
            <person name="Roques C."/>
            <person name="Cabau C."/>
            <person name="Klopp C."/>
            <person name="Donnadieu C."/>
            <person name="Jouanno E."/>
            <person name="Avarre J.-C."/>
            <person name="Campet M."/>
            <person name="Ha T.T.T."/>
            <person name="Dugue R."/>
            <person name="Lampietro C."/>
            <person name="Louis A."/>
            <person name="Herpin A."/>
            <person name="Echchiki A."/>
            <person name="Berthelot C."/>
            <person name="Parey E."/>
            <person name="Roest-Crollius H."/>
            <person name="Braasch I."/>
            <person name="Postlethwait J."/>
            <person name="Bobe J."/>
            <person name="Montfort J."/>
            <person name="Bouchez O."/>
            <person name="Begum T."/>
            <person name="Schartl M."/>
            <person name="Guiguen Y."/>
        </authorList>
    </citation>
    <scope>NUCLEOTIDE SEQUENCE [LARGE SCALE GENOMIC DNA]</scope>
    <source>
        <strain evidence="7 8">Indonesia</strain>
        <tissue evidence="7">Blood</tissue>
    </source>
</reference>
<evidence type="ECO:0000256" key="2">
    <source>
        <dbReference type="ARBA" id="ARBA00022491"/>
    </source>
</evidence>
<dbReference type="PANTHER" id="PTHR10985">
    <property type="entry name" value="BASIC HELIX-LOOP-HELIX TRANSCRIPTION FACTOR, HES-RELATED"/>
    <property type="match status" value="1"/>
</dbReference>